<dbReference type="AlphaFoldDB" id="E1WX17"/>
<reference evidence="4" key="1">
    <citation type="journal article" date="2013" name="ISME J.">
        <title>A small predatory core genome in the divergent marine Bacteriovorax marinus SJ and the terrestrial Bdellovibrio bacteriovorus.</title>
        <authorList>
            <person name="Crossman L.C."/>
            <person name="Chen H."/>
            <person name="Cerdeno-Tarraga A.M."/>
            <person name="Brooks K."/>
            <person name="Quail M.A."/>
            <person name="Pineiro S.A."/>
            <person name="Hobley L."/>
            <person name="Sockett R.E."/>
            <person name="Bentley S.D."/>
            <person name="Parkhill J."/>
            <person name="Williams H.N."/>
            <person name="Stine O.C."/>
        </authorList>
    </citation>
    <scope>NUCLEOTIDE SEQUENCE [LARGE SCALE GENOMIC DNA]</scope>
    <source>
        <strain evidence="4">ATCC BAA-682 / DSM 15412 / SJ</strain>
    </source>
</reference>
<dbReference type="eggNOG" id="COG0748">
    <property type="taxonomic scope" value="Bacteria"/>
</dbReference>
<dbReference type="SUPFAM" id="SSF50475">
    <property type="entry name" value="FMN-binding split barrel"/>
    <property type="match status" value="1"/>
</dbReference>
<dbReference type="Proteomes" id="UP000008963">
    <property type="component" value="Chromosome"/>
</dbReference>
<dbReference type="OrthoDB" id="9776211at2"/>
<organism evidence="3 4">
    <name type="scientific">Halobacteriovorax marinus (strain ATCC BAA-682 / DSM 15412 / SJ)</name>
    <name type="common">Bacteriovorax marinus</name>
    <dbReference type="NCBI Taxonomy" id="862908"/>
    <lineage>
        <taxon>Bacteria</taxon>
        <taxon>Pseudomonadati</taxon>
        <taxon>Bdellovibrionota</taxon>
        <taxon>Bacteriovoracia</taxon>
        <taxon>Bacteriovoracales</taxon>
        <taxon>Halobacteriovoraceae</taxon>
        <taxon>Halobacteriovorax</taxon>
    </lineage>
</organism>
<dbReference type="PANTHER" id="PTHR13343">
    <property type="entry name" value="CREG1 PROTEIN"/>
    <property type="match status" value="1"/>
</dbReference>
<keyword evidence="4" id="KW-1185">Reference proteome</keyword>
<dbReference type="Gene3D" id="2.30.110.10">
    <property type="entry name" value="Electron Transport, Fmn-binding Protein, Chain A"/>
    <property type="match status" value="1"/>
</dbReference>
<dbReference type="InterPro" id="IPR019595">
    <property type="entry name" value="DUF2470"/>
</dbReference>
<accession>E1WX17</accession>
<evidence type="ECO:0000259" key="1">
    <source>
        <dbReference type="Pfam" id="PF10615"/>
    </source>
</evidence>
<dbReference type="Gene3D" id="3.20.180.10">
    <property type="entry name" value="PNP-oxidase-like"/>
    <property type="match status" value="1"/>
</dbReference>
<dbReference type="RefSeq" id="WP_014243503.1">
    <property type="nucleotide sequence ID" value="NC_016620.1"/>
</dbReference>
<protein>
    <submittedName>
        <fullName evidence="3">Uncharacterized protein</fullName>
    </submittedName>
</protein>
<proteinExistence type="predicted"/>
<dbReference type="KEGG" id="bmx:BMS_0822"/>
<dbReference type="Pfam" id="PF10615">
    <property type="entry name" value="DUF2470"/>
    <property type="match status" value="1"/>
</dbReference>
<sequence length="244" mass="27831">MKLEVNEQVITDAKNFIRSIDAGVLSTVMKIDEDTYPFGAMCPFVLSLEGEVIVLISDIAMHTKNIKESNKVSFSVFTNHAKNKQASSRICIVGDAHKVEKESDKYSLVSKRYLRFFPEAKSYFEAHNFNFYTITPVKAHYVQTFGKIYTFDGALLSEGLPEWAGEENSVIEHMNNDHQNVFSKYLSDAKIDYSGDEEKLKLVDFDQHGFHLSSGRGDFNYLNFPNQALTLADLRKEFVDLARR</sequence>
<dbReference type="InterPro" id="IPR037119">
    <property type="entry name" value="Haem_oxidase_HugZ-like_sf"/>
</dbReference>
<evidence type="ECO:0000313" key="4">
    <source>
        <dbReference type="Proteomes" id="UP000008963"/>
    </source>
</evidence>
<dbReference type="EMBL" id="FQ312005">
    <property type="protein sequence ID" value="CBW25718.1"/>
    <property type="molecule type" value="Genomic_DNA"/>
</dbReference>
<feature type="domain" description="CREG-like beta-barrel" evidence="2">
    <location>
        <begin position="12"/>
        <end position="147"/>
    </location>
</feature>
<dbReference type="STRING" id="862908.BMS_0822"/>
<dbReference type="InterPro" id="IPR055343">
    <property type="entry name" value="CREG_beta-barrel"/>
</dbReference>
<dbReference type="GO" id="GO:0005737">
    <property type="term" value="C:cytoplasm"/>
    <property type="evidence" value="ECO:0007669"/>
    <property type="project" value="UniProtKB-ARBA"/>
</dbReference>
<dbReference type="HOGENOM" id="CLU_053419_1_1_7"/>
<evidence type="ECO:0000259" key="2">
    <source>
        <dbReference type="Pfam" id="PF13883"/>
    </source>
</evidence>
<dbReference type="Pfam" id="PF13883">
    <property type="entry name" value="CREG_beta-barrel"/>
    <property type="match status" value="1"/>
</dbReference>
<dbReference type="PATRIC" id="fig|862908.3.peg.785"/>
<evidence type="ECO:0000313" key="3">
    <source>
        <dbReference type="EMBL" id="CBW25718.1"/>
    </source>
</evidence>
<dbReference type="InterPro" id="IPR012349">
    <property type="entry name" value="Split_barrel_FMN-bd"/>
</dbReference>
<feature type="domain" description="DUF2470" evidence="1">
    <location>
        <begin position="168"/>
        <end position="241"/>
    </location>
</feature>
<dbReference type="PANTHER" id="PTHR13343:SF17">
    <property type="entry name" value="CELLULAR REPRESSOR OF E1A-STIMULATED GENES, ISOFORM A"/>
    <property type="match status" value="1"/>
</dbReference>
<gene>
    <name evidence="3" type="ordered locus">BMS_0822</name>
</gene>
<name>E1WX17_HALMS</name>